<dbReference type="GeneID" id="9834171"/>
<dbReference type="AlphaFoldDB" id="Q01BK3"/>
<dbReference type="KEGG" id="ota:OT_ostta04g00380"/>
<dbReference type="InParanoid" id="Q01BK3"/>
<evidence type="ECO:0000256" key="1">
    <source>
        <dbReference type="ARBA" id="ARBA00001946"/>
    </source>
</evidence>
<comment type="catalytic activity">
    <reaction evidence="10">
        <text>beta-D-fructose 6-phosphate + ATP = beta-D-fructose 1,6-bisphosphate + ADP + H(+)</text>
        <dbReference type="Rhea" id="RHEA:16109"/>
        <dbReference type="ChEBI" id="CHEBI:15378"/>
        <dbReference type="ChEBI" id="CHEBI:30616"/>
        <dbReference type="ChEBI" id="CHEBI:32966"/>
        <dbReference type="ChEBI" id="CHEBI:57634"/>
        <dbReference type="ChEBI" id="CHEBI:456216"/>
        <dbReference type="EC" id="2.7.1.11"/>
    </reaction>
</comment>
<dbReference type="PANTHER" id="PTHR45770">
    <property type="entry name" value="ATP-DEPENDENT 6-PHOSPHOFRUCTOKINASE 1"/>
    <property type="match status" value="1"/>
</dbReference>
<dbReference type="InterPro" id="IPR050929">
    <property type="entry name" value="PFKA"/>
</dbReference>
<evidence type="ECO:0000313" key="13">
    <source>
        <dbReference type="EMBL" id="CAL51443.1"/>
    </source>
</evidence>
<evidence type="ECO:0000256" key="5">
    <source>
        <dbReference type="ARBA" id="ARBA00022741"/>
    </source>
</evidence>
<reference evidence="13 14" key="2">
    <citation type="journal article" date="2014" name="BMC Genomics">
        <title>An improved genome of the model marine alga Ostreococcus tauri unfolds by assessing Illumina de novo assemblies.</title>
        <authorList>
            <person name="Blanc-Mathieu R."/>
            <person name="Verhelst B."/>
            <person name="Derelle E."/>
            <person name="Rombauts S."/>
            <person name="Bouget F.Y."/>
            <person name="Carre I."/>
            <person name="Chateau A."/>
            <person name="Eyre-Walker A."/>
            <person name="Grimsley N."/>
            <person name="Moreau H."/>
            <person name="Piegu B."/>
            <person name="Rivals E."/>
            <person name="Schackwitz W."/>
            <person name="Van de Peer Y."/>
            <person name="Piganeau G."/>
        </authorList>
    </citation>
    <scope>NUCLEOTIDE SEQUENCE [LARGE SCALE GENOMIC DNA]</scope>
    <source>
        <strain evidence="14">OTTH 0595 / CCAP 157/2 / RCC745</strain>
    </source>
</reference>
<evidence type="ECO:0000256" key="6">
    <source>
        <dbReference type="ARBA" id="ARBA00022777"/>
    </source>
</evidence>
<evidence type="ECO:0000256" key="4">
    <source>
        <dbReference type="ARBA" id="ARBA00022723"/>
    </source>
</evidence>
<name>Q01BK3_OSTTA</name>
<evidence type="ECO:0000256" key="2">
    <source>
        <dbReference type="ARBA" id="ARBA00002659"/>
    </source>
</evidence>
<dbReference type="GO" id="GO:0005524">
    <property type="term" value="F:ATP binding"/>
    <property type="evidence" value="ECO:0007669"/>
    <property type="project" value="UniProtKB-KW"/>
</dbReference>
<protein>
    <submittedName>
        <fullName evidence="13">Pyrophosphate-dependent phosphofructokinase TP0108</fullName>
    </submittedName>
</protein>
<dbReference type="UniPathway" id="UPA00109">
    <property type="reaction ID" value="UER00182"/>
</dbReference>
<proteinExistence type="predicted"/>
<keyword evidence="3" id="KW-0808">Transferase</keyword>
<evidence type="ECO:0000256" key="7">
    <source>
        <dbReference type="ARBA" id="ARBA00022840"/>
    </source>
</evidence>
<evidence type="ECO:0000256" key="3">
    <source>
        <dbReference type="ARBA" id="ARBA00022679"/>
    </source>
</evidence>
<dbReference type="GO" id="GO:0003872">
    <property type="term" value="F:6-phosphofructokinase activity"/>
    <property type="evidence" value="ECO:0007669"/>
    <property type="project" value="UniProtKB-EC"/>
</dbReference>
<dbReference type="InterPro" id="IPR035966">
    <property type="entry name" value="PKF_sf"/>
</dbReference>
<keyword evidence="7" id="KW-0067">ATP-binding</keyword>
<feature type="domain" description="Phosphofructokinase" evidence="12">
    <location>
        <begin position="135"/>
        <end position="439"/>
    </location>
</feature>
<dbReference type="STRING" id="70448.Q01BK3"/>
<dbReference type="GO" id="GO:0046872">
    <property type="term" value="F:metal ion binding"/>
    <property type="evidence" value="ECO:0007669"/>
    <property type="project" value="UniProtKB-KW"/>
</dbReference>
<evidence type="ECO:0000256" key="11">
    <source>
        <dbReference type="SAM" id="MobiDB-lite"/>
    </source>
</evidence>
<evidence type="ECO:0000256" key="9">
    <source>
        <dbReference type="ARBA" id="ARBA00023152"/>
    </source>
</evidence>
<keyword evidence="4" id="KW-0479">Metal-binding</keyword>
<dbReference type="GO" id="GO:0005737">
    <property type="term" value="C:cytoplasm"/>
    <property type="evidence" value="ECO:0007669"/>
    <property type="project" value="UniProtKB-ARBA"/>
</dbReference>
<keyword evidence="14" id="KW-1185">Reference proteome</keyword>
<dbReference type="FunFam" id="3.40.50.450:FF:000002">
    <property type="entry name" value="ATP-dependent 6-phosphofructokinase"/>
    <property type="match status" value="1"/>
</dbReference>
<evidence type="ECO:0000259" key="12">
    <source>
        <dbReference type="Pfam" id="PF00365"/>
    </source>
</evidence>
<dbReference type="NCBIfam" id="NF005301">
    <property type="entry name" value="PRK06830.1"/>
    <property type="match status" value="1"/>
</dbReference>
<gene>
    <name evidence="13" type="ORF">OT_ostta04g00380</name>
</gene>
<sequence>MRVARAPVTRPPAFGARAYASRARSKTASNATPRPDYDATTLFSPSVREIFLPEHIGEMYNLPKRPSPFARGGALWQFGLGQRFIDNGDSVSLNPLRTTGSSGEAASEEDVAFSDERAVRAGAREVIYYDPKKVRAAIVTCGGLCPGLNDVVRSITLTLEDYGVEDIVGIKYGFRGFFADPENALEAPMKLTSAIVDDIQITGGSMLGSSRGGADMPAIVQKIEEMELDFLFVIGGNGSHAGALAIDKLCREKNLTTSVIGVPKTIDNDILLLDRTFGFQTAVDEAVKAIRSANIEARSADNGVGLVRLMGRQSGFIAMHAALASGNTDVCLIPEIDCPLEGSGGVLAHIVRVIERQNHAVIVVAEGAGQEQLGMIGETDASGNPVLQNFAKYLQQKLKEAKPNVDIKYIDPTYMVRACRTNASDAVYCSILGQNAVHAAFAGLSAVTVGMCSGHYVYLPIPPVISAPRTVDPEGRMFERLRFAIGQPTFSKS</sequence>
<accession>Q01BK3</accession>
<dbReference type="PRINTS" id="PR00476">
    <property type="entry name" value="PHFRCTKINASE"/>
</dbReference>
<keyword evidence="6" id="KW-0418">Kinase</keyword>
<feature type="region of interest" description="Disordered" evidence="11">
    <location>
        <begin position="15"/>
        <end position="40"/>
    </location>
</feature>
<organism evidence="13 14">
    <name type="scientific">Ostreococcus tauri</name>
    <name type="common">Marine green alga</name>
    <dbReference type="NCBI Taxonomy" id="70448"/>
    <lineage>
        <taxon>Eukaryota</taxon>
        <taxon>Viridiplantae</taxon>
        <taxon>Chlorophyta</taxon>
        <taxon>Mamiellophyceae</taxon>
        <taxon>Mamiellales</taxon>
        <taxon>Bathycoccaceae</taxon>
        <taxon>Ostreococcus</taxon>
    </lineage>
</organism>
<dbReference type="EMBL" id="CAID01000004">
    <property type="protein sequence ID" value="CAL51443.1"/>
    <property type="molecule type" value="Genomic_DNA"/>
</dbReference>
<dbReference type="OMA" id="CNWVEQW"/>
<dbReference type="Pfam" id="PF00365">
    <property type="entry name" value="PFK"/>
    <property type="match status" value="1"/>
</dbReference>
<comment type="function">
    <text evidence="2">Catalyzes the phosphorylation of D-fructose 6-phosphate to fructose 1,6-bisphosphate by ATP, the first committing step of glycolysis.</text>
</comment>
<evidence type="ECO:0000313" key="14">
    <source>
        <dbReference type="Proteomes" id="UP000009170"/>
    </source>
</evidence>
<dbReference type="SUPFAM" id="SSF53784">
    <property type="entry name" value="Phosphofructokinase"/>
    <property type="match status" value="1"/>
</dbReference>
<dbReference type="GO" id="GO:0006002">
    <property type="term" value="P:fructose 6-phosphate metabolic process"/>
    <property type="evidence" value="ECO:0007669"/>
    <property type="project" value="InterPro"/>
</dbReference>
<evidence type="ECO:0000256" key="10">
    <source>
        <dbReference type="ARBA" id="ARBA00048070"/>
    </source>
</evidence>
<dbReference type="RefSeq" id="XP_003078563.1">
    <property type="nucleotide sequence ID" value="XM_003078515.1"/>
</dbReference>
<dbReference type="OrthoDB" id="537915at2759"/>
<comment type="cofactor">
    <cofactor evidence="1">
        <name>Mg(2+)</name>
        <dbReference type="ChEBI" id="CHEBI:18420"/>
    </cofactor>
</comment>
<keyword evidence="9" id="KW-0324">Glycolysis</keyword>
<keyword evidence="8" id="KW-0460">Magnesium</keyword>
<dbReference type="Proteomes" id="UP000009170">
    <property type="component" value="Unassembled WGS sequence"/>
</dbReference>
<keyword evidence="5" id="KW-0547">Nucleotide-binding</keyword>
<dbReference type="Gene3D" id="3.40.50.450">
    <property type="match status" value="1"/>
</dbReference>
<dbReference type="InterPro" id="IPR000023">
    <property type="entry name" value="Phosphofructokinase_dom"/>
</dbReference>
<dbReference type="InterPro" id="IPR022953">
    <property type="entry name" value="ATP_PFK"/>
</dbReference>
<evidence type="ECO:0000256" key="8">
    <source>
        <dbReference type="ARBA" id="ARBA00022842"/>
    </source>
</evidence>
<reference evidence="14" key="1">
    <citation type="journal article" date="2006" name="Proc. Natl. Acad. Sci. U.S.A.">
        <title>Genome analysis of the smallest free-living eukaryote Ostreococcus tauri unveils many unique features.</title>
        <authorList>
            <person name="Derelle E."/>
            <person name="Ferraz C."/>
            <person name="Rombauts S."/>
            <person name="Rouze P."/>
            <person name="Worden A.Z."/>
            <person name="Robbens S."/>
            <person name="Partensky F."/>
            <person name="Degroeve S."/>
            <person name="Echeynie S."/>
            <person name="Cooke R."/>
            <person name="Saeys Y."/>
            <person name="Wuyts J."/>
            <person name="Jabbari K."/>
            <person name="Bowler C."/>
            <person name="Panaud O."/>
            <person name="Piegu B."/>
            <person name="Ball S.G."/>
            <person name="Ral J.-P."/>
            <person name="Bouget F.-Y."/>
            <person name="Piganeau G."/>
            <person name="De Baets B."/>
            <person name="Picard A."/>
            <person name="Delseny M."/>
            <person name="Demaille J."/>
            <person name="Van de Peer Y."/>
            <person name="Moreau H."/>
        </authorList>
    </citation>
    <scope>NUCLEOTIDE SEQUENCE [LARGE SCALE GENOMIC DNA]</scope>
    <source>
        <strain evidence="14">OTTH 0595 / CCAP 157/2 / RCC745</strain>
    </source>
</reference>
<comment type="caution">
    <text evidence="13">The sequence shown here is derived from an EMBL/GenBank/DDBJ whole genome shotgun (WGS) entry which is preliminary data.</text>
</comment>